<gene>
    <name evidence="2" type="ORF">SAMEA1029512_02729</name>
    <name evidence="1" type="ORF">SAMEA1029528_02714</name>
    <name evidence="3" type="ORF">SAMEA2078260_02687</name>
    <name evidence="5" type="ORF">SAMEA2078588_02697</name>
    <name evidence="6" type="ORF">SAMEA2080344_02647</name>
    <name evidence="4" type="ORF">SAMEA2081063_02692</name>
    <name evidence="7" type="ORF">SAMEA4008575_02774</name>
    <name evidence="8" type="ORF">SAMEA70146418_02862</name>
</gene>
<reference evidence="9 10" key="1">
    <citation type="submission" date="2019-12" db="EMBL/GenBank/DDBJ databases">
        <authorList>
            <consortium name="Pathogen Informatics"/>
        </authorList>
    </citation>
    <scope>NUCLEOTIDE SEQUENCE [LARGE SCALE GENOMIC DNA]</scope>
    <source>
        <strain evidence="8 16">MOS105</strain>
        <strain evidence="1 12">S040_N01_C01</strain>
        <strain evidence="2 10">S087_N01_C01</strain>
        <strain evidence="7 15">SG160</strain>
        <strain evidence="5 14">T012_N10_C04</strain>
        <strain evidence="3 9">T012_N16_C08</strain>
        <strain evidence="4 11">T065_N03_C06</strain>
        <strain evidence="6 13">T197_A02_C01</strain>
    </source>
</reference>
<name>A0A2I7Y979_STAAU</name>
<dbReference type="Proteomes" id="UP000505390">
    <property type="component" value="Unassembled WGS sequence"/>
</dbReference>
<evidence type="ECO:0000313" key="5">
    <source>
        <dbReference type="EMBL" id="CAA6129395.1"/>
    </source>
</evidence>
<evidence type="ECO:0000313" key="10">
    <source>
        <dbReference type="Proteomes" id="UP000442782"/>
    </source>
</evidence>
<dbReference type="Proteomes" id="UP000443506">
    <property type="component" value="Unassembled WGS sequence"/>
</dbReference>
<dbReference type="EMBL" id="CACURZ010000022">
    <property type="protein sequence ID" value="CAA6390836.1"/>
    <property type="molecule type" value="Genomic_DNA"/>
</dbReference>
<dbReference type="EMBL" id="CACTWD010000024">
    <property type="protein sequence ID" value="CAA4706710.1"/>
    <property type="molecule type" value="Genomic_DNA"/>
</dbReference>
<evidence type="ECO:0000313" key="14">
    <source>
        <dbReference type="Proteomes" id="UP000459702"/>
    </source>
</evidence>
<dbReference type="EMBL" id="CACTOE010000031">
    <property type="protein sequence ID" value="CAA4167868.1"/>
    <property type="molecule type" value="Genomic_DNA"/>
</dbReference>
<dbReference type="EMBL" id="CACUNS010000024">
    <property type="protein sequence ID" value="CAA6129395.1"/>
    <property type="molecule type" value="Genomic_DNA"/>
</dbReference>
<evidence type="ECO:0000313" key="16">
    <source>
        <dbReference type="Proteomes" id="UP000507112"/>
    </source>
</evidence>
<dbReference type="Proteomes" id="UP000442782">
    <property type="component" value="Unassembled WGS sequence"/>
</dbReference>
<dbReference type="Proteomes" id="UP000442696">
    <property type="component" value="Unassembled WGS sequence"/>
</dbReference>
<evidence type="ECO:0000313" key="3">
    <source>
        <dbReference type="EMBL" id="CAA4399641.1"/>
    </source>
</evidence>
<dbReference type="Proteomes" id="UP000459702">
    <property type="component" value="Unassembled WGS sequence"/>
</dbReference>
<dbReference type="AlphaFoldDB" id="A0A2I7Y979"/>
<organism evidence="3 9">
    <name type="scientific">Staphylococcus aureus</name>
    <dbReference type="NCBI Taxonomy" id="1280"/>
    <lineage>
        <taxon>Bacteria</taxon>
        <taxon>Bacillati</taxon>
        <taxon>Bacillota</taxon>
        <taxon>Bacilli</taxon>
        <taxon>Bacillales</taxon>
        <taxon>Staphylococcaceae</taxon>
        <taxon>Staphylococcus</taxon>
    </lineage>
</organism>
<evidence type="ECO:0000313" key="1">
    <source>
        <dbReference type="EMBL" id="CAA4167440.1"/>
    </source>
</evidence>
<evidence type="ECO:0000313" key="2">
    <source>
        <dbReference type="EMBL" id="CAA4167868.1"/>
    </source>
</evidence>
<dbReference type="Proteomes" id="UP000507112">
    <property type="component" value="Unassembled WGS sequence"/>
</dbReference>
<evidence type="ECO:0000313" key="11">
    <source>
        <dbReference type="Proteomes" id="UP000443506"/>
    </source>
</evidence>
<dbReference type="RefSeq" id="WP_001174787.1">
    <property type="nucleotide sequence ID" value="NZ_AP025249.1"/>
</dbReference>
<evidence type="ECO:0000313" key="15">
    <source>
        <dbReference type="Proteomes" id="UP000505390"/>
    </source>
</evidence>
<accession>A0A2I7Y979</accession>
<evidence type="ECO:0000313" key="12">
    <source>
        <dbReference type="Proteomes" id="UP000443708"/>
    </source>
</evidence>
<evidence type="ECO:0000313" key="8">
    <source>
        <dbReference type="EMBL" id="CAC8239140.1"/>
    </source>
</evidence>
<dbReference type="EMBL" id="CAIGXB010000017">
    <property type="protein sequence ID" value="CAC5811316.1"/>
    <property type="molecule type" value="Genomic_DNA"/>
</dbReference>
<dbReference type="EMBL" id="CACTQT010000023">
    <property type="protein sequence ID" value="CAA4399641.1"/>
    <property type="molecule type" value="Genomic_DNA"/>
</dbReference>
<evidence type="ECO:0000313" key="13">
    <source>
        <dbReference type="Proteomes" id="UP000459586"/>
    </source>
</evidence>
<comment type="caution">
    <text evidence="3">The sequence shown here is derived from an EMBL/GenBank/DDBJ whole genome shotgun (WGS) entry which is preliminary data.</text>
</comment>
<dbReference type="EMBL" id="CACTPI010000021">
    <property type="protein sequence ID" value="CAA4167440.1"/>
    <property type="molecule type" value="Genomic_DNA"/>
</dbReference>
<protein>
    <submittedName>
        <fullName evidence="3">Phage protein</fullName>
    </submittedName>
</protein>
<proteinExistence type="predicted"/>
<sequence>MQKVVTKKEMTLPELIEWGFNNTKKVESKTFISETRLGTMERSSVQFSTDGHGVRIDEGVTDKDIFIVETEEVISENTVIPVLLQVYTNFTETNTYSEIYENTSIKEVLDDEVISLVKTFHLVKEDGEHILIWKNGKIIGE</sequence>
<evidence type="ECO:0000313" key="6">
    <source>
        <dbReference type="EMBL" id="CAA6390836.1"/>
    </source>
</evidence>
<dbReference type="Proteomes" id="UP000459586">
    <property type="component" value="Unassembled WGS sequence"/>
</dbReference>
<evidence type="ECO:0000313" key="9">
    <source>
        <dbReference type="Proteomes" id="UP000442696"/>
    </source>
</evidence>
<evidence type="ECO:0000313" key="7">
    <source>
        <dbReference type="EMBL" id="CAC5811316.1"/>
    </source>
</evidence>
<dbReference type="EMBL" id="CAIIGD010000018">
    <property type="protein sequence ID" value="CAC8239140.1"/>
    <property type="molecule type" value="Genomic_DNA"/>
</dbReference>
<evidence type="ECO:0000313" key="4">
    <source>
        <dbReference type="EMBL" id="CAA4706710.1"/>
    </source>
</evidence>
<dbReference type="Proteomes" id="UP000443708">
    <property type="component" value="Unassembled WGS sequence"/>
</dbReference>